<reference evidence="3" key="1">
    <citation type="journal article" date="2019" name="bioRxiv">
        <title>The Genome of the Zebra Mussel, Dreissena polymorpha: A Resource for Invasive Species Research.</title>
        <authorList>
            <person name="McCartney M.A."/>
            <person name="Auch B."/>
            <person name="Kono T."/>
            <person name="Mallez S."/>
            <person name="Zhang Y."/>
            <person name="Obille A."/>
            <person name="Becker A."/>
            <person name="Abrahante J.E."/>
            <person name="Garbe J."/>
            <person name="Badalamenti J.P."/>
            <person name="Herman A."/>
            <person name="Mangelson H."/>
            <person name="Liachko I."/>
            <person name="Sullivan S."/>
            <person name="Sone E.D."/>
            <person name="Koren S."/>
            <person name="Silverstein K.A.T."/>
            <person name="Beckman K.B."/>
            <person name="Gohl D.M."/>
        </authorList>
    </citation>
    <scope>NUCLEOTIDE SEQUENCE</scope>
    <source>
        <strain evidence="3">Duluth1</strain>
        <tissue evidence="3">Whole animal</tissue>
    </source>
</reference>
<dbReference type="PANTHER" id="PTHR14042:SF24">
    <property type="entry name" value="PROTEIN DOPEY-1 HOMOLOG"/>
    <property type="match status" value="1"/>
</dbReference>
<protein>
    <recommendedName>
        <fullName evidence="2">DOP1-like TPR domain-containing protein</fullName>
    </recommendedName>
</protein>
<feature type="compositionally biased region" description="Basic and acidic residues" evidence="1">
    <location>
        <begin position="225"/>
        <end position="239"/>
    </location>
</feature>
<feature type="domain" description="DOP1-like TPR" evidence="2">
    <location>
        <begin position="290"/>
        <end position="624"/>
    </location>
</feature>
<dbReference type="GO" id="GO:0005829">
    <property type="term" value="C:cytosol"/>
    <property type="evidence" value="ECO:0007669"/>
    <property type="project" value="GOC"/>
</dbReference>
<accession>A0A9D4D0Z0</accession>
<evidence type="ECO:0000256" key="1">
    <source>
        <dbReference type="SAM" id="MobiDB-lite"/>
    </source>
</evidence>
<feature type="region of interest" description="Disordered" evidence="1">
    <location>
        <begin position="216"/>
        <end position="277"/>
    </location>
</feature>
<evidence type="ECO:0000313" key="4">
    <source>
        <dbReference type="Proteomes" id="UP000828390"/>
    </source>
</evidence>
<feature type="compositionally biased region" description="Acidic residues" evidence="1">
    <location>
        <begin position="174"/>
        <end position="189"/>
    </location>
</feature>
<dbReference type="EMBL" id="JAIWYP010000011">
    <property type="protein sequence ID" value="KAH3737083.1"/>
    <property type="molecule type" value="Genomic_DNA"/>
</dbReference>
<dbReference type="InterPro" id="IPR040314">
    <property type="entry name" value="DOP1"/>
</dbReference>
<gene>
    <name evidence="3" type="ORF">DPMN_043659</name>
</gene>
<comment type="caution">
    <text evidence="3">The sequence shown here is derived from an EMBL/GenBank/DDBJ whole genome shotgun (WGS) entry which is preliminary data.</text>
</comment>
<sequence length="627" mass="70356">MFGLCNGLCCHCYRVSVQCNNIHCCHGFRVSVQHISIHEPRRVTLSESREDMEANIYAISNEGGNVIYHVNSPKLYTKRHPGTSGHTRSHAMTILGERGTLTASARSKSEQELHFDKVDPINLSLRINPFGSESSIDTVGWDSMPLQPPCAGVLRAKRLDRETCVKEGIHFVGNDEETSNDVSDGETEESSERSEKAVDIAKEIIEDILLNVIKPDPVSSLSTSDKGESVSKWRPEPRKVLQRADSTTSSNVGDQDLLSRVQKQRVDSPTPSEKDMSLYQDMERDTTNIHSLHMHMLLYTQKYDYERTLYALSTVKAMLTACPRLMVTALVTTNISSLKAPQLAKLQLLLARHRTSVFGKGFYGDIPADVMLTYRSSMFIEVLISVCFFFVRGYYPNLMVCKLTCDDLLGNKQVHILATETLTSILFQVVIIMKDSGKNFASYMSDLFQRCKVKKALLHCVLAVIYNSRQKQDTEQNVAKFTEDIVQFNEENLLPAVNETFLVKLLELLSVMISLEEPIYLYLGLNDISPSSSGCDRLRISYQPSLNNVKYTLGQPIVQQGMFVSGVLSALKQGHLCHMHRHWLTIITASLPHLGKHLPAIVIAVVNQLCRNIEALAAYYESEGQGR</sequence>
<dbReference type="GO" id="GO:0005768">
    <property type="term" value="C:endosome"/>
    <property type="evidence" value="ECO:0007669"/>
    <property type="project" value="TreeGrafter"/>
</dbReference>
<evidence type="ECO:0000313" key="3">
    <source>
        <dbReference type="EMBL" id="KAH3737083.1"/>
    </source>
</evidence>
<dbReference type="Pfam" id="PF24601">
    <property type="entry name" value="TPR_DOP1"/>
    <property type="match status" value="1"/>
</dbReference>
<keyword evidence="4" id="KW-1185">Reference proteome</keyword>
<feature type="region of interest" description="Disordered" evidence="1">
    <location>
        <begin position="170"/>
        <end position="196"/>
    </location>
</feature>
<dbReference type="PANTHER" id="PTHR14042">
    <property type="entry name" value="DOPEY-RELATED"/>
    <property type="match status" value="1"/>
</dbReference>
<proteinExistence type="predicted"/>
<reference evidence="3" key="2">
    <citation type="submission" date="2020-11" db="EMBL/GenBank/DDBJ databases">
        <authorList>
            <person name="McCartney M.A."/>
            <person name="Auch B."/>
            <person name="Kono T."/>
            <person name="Mallez S."/>
            <person name="Becker A."/>
            <person name="Gohl D.M."/>
            <person name="Silverstein K.A.T."/>
            <person name="Koren S."/>
            <person name="Bechman K.B."/>
            <person name="Herman A."/>
            <person name="Abrahante J.E."/>
            <person name="Garbe J."/>
        </authorList>
    </citation>
    <scope>NUCLEOTIDE SEQUENCE</scope>
    <source>
        <strain evidence="3">Duluth1</strain>
        <tissue evidence="3">Whole animal</tissue>
    </source>
</reference>
<name>A0A9D4D0Z0_DREPO</name>
<organism evidence="3 4">
    <name type="scientific">Dreissena polymorpha</name>
    <name type="common">Zebra mussel</name>
    <name type="synonym">Mytilus polymorpha</name>
    <dbReference type="NCBI Taxonomy" id="45954"/>
    <lineage>
        <taxon>Eukaryota</taxon>
        <taxon>Metazoa</taxon>
        <taxon>Spiralia</taxon>
        <taxon>Lophotrochozoa</taxon>
        <taxon>Mollusca</taxon>
        <taxon>Bivalvia</taxon>
        <taxon>Autobranchia</taxon>
        <taxon>Heteroconchia</taxon>
        <taxon>Euheterodonta</taxon>
        <taxon>Imparidentia</taxon>
        <taxon>Neoheterodontei</taxon>
        <taxon>Myida</taxon>
        <taxon>Dreissenoidea</taxon>
        <taxon>Dreissenidae</taxon>
        <taxon>Dreissena</taxon>
    </lineage>
</organism>
<dbReference type="GO" id="GO:0005802">
    <property type="term" value="C:trans-Golgi network"/>
    <property type="evidence" value="ECO:0007669"/>
    <property type="project" value="TreeGrafter"/>
</dbReference>
<evidence type="ECO:0000259" key="2">
    <source>
        <dbReference type="Pfam" id="PF24601"/>
    </source>
</evidence>
<feature type="compositionally biased region" description="Polar residues" evidence="1">
    <location>
        <begin position="244"/>
        <end position="253"/>
    </location>
</feature>
<dbReference type="Proteomes" id="UP000828390">
    <property type="component" value="Unassembled WGS sequence"/>
</dbReference>
<dbReference type="AlphaFoldDB" id="A0A9D4D0Z0"/>
<dbReference type="GO" id="GO:0006895">
    <property type="term" value="P:Golgi to endosome transport"/>
    <property type="evidence" value="ECO:0007669"/>
    <property type="project" value="InterPro"/>
</dbReference>
<dbReference type="InterPro" id="IPR056459">
    <property type="entry name" value="TPR_DOP1"/>
</dbReference>